<gene>
    <name evidence="1" type="ORF">L873DRAFT_1807643</name>
</gene>
<evidence type="ECO:0000313" key="2">
    <source>
        <dbReference type="Proteomes" id="UP000276215"/>
    </source>
</evidence>
<protein>
    <submittedName>
        <fullName evidence="1">Uncharacterized protein</fullName>
    </submittedName>
</protein>
<keyword evidence="2" id="KW-1185">Reference proteome</keyword>
<dbReference type="AlphaFoldDB" id="A0A3N4JPL0"/>
<reference evidence="1 2" key="1">
    <citation type="journal article" date="2018" name="Nat. Ecol. Evol.">
        <title>Pezizomycetes genomes reveal the molecular basis of ectomycorrhizal truffle lifestyle.</title>
        <authorList>
            <person name="Murat C."/>
            <person name="Payen T."/>
            <person name="Noel B."/>
            <person name="Kuo A."/>
            <person name="Morin E."/>
            <person name="Chen J."/>
            <person name="Kohler A."/>
            <person name="Krizsan K."/>
            <person name="Balestrini R."/>
            <person name="Da Silva C."/>
            <person name="Montanini B."/>
            <person name="Hainaut M."/>
            <person name="Levati E."/>
            <person name="Barry K.W."/>
            <person name="Belfiori B."/>
            <person name="Cichocki N."/>
            <person name="Clum A."/>
            <person name="Dockter R.B."/>
            <person name="Fauchery L."/>
            <person name="Guy J."/>
            <person name="Iotti M."/>
            <person name="Le Tacon F."/>
            <person name="Lindquist E.A."/>
            <person name="Lipzen A."/>
            <person name="Malagnac F."/>
            <person name="Mello A."/>
            <person name="Molinier V."/>
            <person name="Miyauchi S."/>
            <person name="Poulain J."/>
            <person name="Riccioni C."/>
            <person name="Rubini A."/>
            <person name="Sitrit Y."/>
            <person name="Splivallo R."/>
            <person name="Traeger S."/>
            <person name="Wang M."/>
            <person name="Zifcakova L."/>
            <person name="Wipf D."/>
            <person name="Zambonelli A."/>
            <person name="Paolocci F."/>
            <person name="Nowrousian M."/>
            <person name="Ottonello S."/>
            <person name="Baldrian P."/>
            <person name="Spatafora J.W."/>
            <person name="Henrissat B."/>
            <person name="Nagy L.G."/>
            <person name="Aury J.M."/>
            <person name="Wincker P."/>
            <person name="Grigoriev I.V."/>
            <person name="Bonfante P."/>
            <person name="Martin F.M."/>
        </authorList>
    </citation>
    <scope>NUCLEOTIDE SEQUENCE [LARGE SCALE GENOMIC DNA]</scope>
    <source>
        <strain evidence="1 2">120613-1</strain>
    </source>
</reference>
<evidence type="ECO:0000313" key="1">
    <source>
        <dbReference type="EMBL" id="RPA98948.1"/>
    </source>
</evidence>
<accession>A0A3N4JPL0</accession>
<dbReference type="EMBL" id="ML120392">
    <property type="protein sequence ID" value="RPA98948.1"/>
    <property type="molecule type" value="Genomic_DNA"/>
</dbReference>
<sequence>MWESEKNTFNVVEISYRTLLAGIYMKHHSAKSCTKPLSHWLGLNTSWDGVSEFDQ</sequence>
<name>A0A3N4JPL0_9PEZI</name>
<proteinExistence type="predicted"/>
<dbReference type="Proteomes" id="UP000276215">
    <property type="component" value="Unassembled WGS sequence"/>
</dbReference>
<organism evidence="1 2">
    <name type="scientific">Choiromyces venosus 120613-1</name>
    <dbReference type="NCBI Taxonomy" id="1336337"/>
    <lineage>
        <taxon>Eukaryota</taxon>
        <taxon>Fungi</taxon>
        <taxon>Dikarya</taxon>
        <taxon>Ascomycota</taxon>
        <taxon>Pezizomycotina</taxon>
        <taxon>Pezizomycetes</taxon>
        <taxon>Pezizales</taxon>
        <taxon>Tuberaceae</taxon>
        <taxon>Choiromyces</taxon>
    </lineage>
</organism>